<comment type="caution">
    <text evidence="2">The sequence shown here is derived from an EMBL/GenBank/DDBJ whole genome shotgun (WGS) entry which is preliminary data.</text>
</comment>
<dbReference type="AlphaFoldDB" id="A0AA38P8K2"/>
<dbReference type="EMBL" id="MU806190">
    <property type="protein sequence ID" value="KAJ3838309.1"/>
    <property type="molecule type" value="Genomic_DNA"/>
</dbReference>
<sequence length="112" mass="12173">MYRFRTFTWHSLVGHIILLLSIIATAIALPVDSSMTQSARAGTRNREIAGLSTAGSSRNNAVSKNHGFRFNEACPSGNDIAKPYHVKNVGPIQFPTSLNDSTDRVSAVRSPM</sequence>
<feature type="signal peptide" evidence="1">
    <location>
        <begin position="1"/>
        <end position="28"/>
    </location>
</feature>
<feature type="chain" id="PRO_5041241677" evidence="1">
    <location>
        <begin position="29"/>
        <end position="112"/>
    </location>
</feature>
<reference evidence="2" key="1">
    <citation type="submission" date="2022-08" db="EMBL/GenBank/DDBJ databases">
        <authorList>
            <consortium name="DOE Joint Genome Institute"/>
            <person name="Min B."/>
            <person name="Riley R."/>
            <person name="Sierra-Patev S."/>
            <person name="Naranjo-Ortiz M."/>
            <person name="Looney B."/>
            <person name="Konkel Z."/>
            <person name="Slot J.C."/>
            <person name="Sakamoto Y."/>
            <person name="Steenwyk J.L."/>
            <person name="Rokas A."/>
            <person name="Carro J."/>
            <person name="Camarero S."/>
            <person name="Ferreira P."/>
            <person name="Molpeceres G."/>
            <person name="Ruiz-Duenas F.J."/>
            <person name="Serrano A."/>
            <person name="Henrissat B."/>
            <person name="Drula E."/>
            <person name="Hughes K.W."/>
            <person name="Mata J.L."/>
            <person name="Ishikawa N.K."/>
            <person name="Vargas-Isla R."/>
            <person name="Ushijima S."/>
            <person name="Smith C.A."/>
            <person name="Ahrendt S."/>
            <person name="Andreopoulos W."/>
            <person name="He G."/>
            <person name="Labutti K."/>
            <person name="Lipzen A."/>
            <person name="Ng V."/>
            <person name="Sandor L."/>
            <person name="Barry K."/>
            <person name="Martinez A.T."/>
            <person name="Xiao Y."/>
            <person name="Gibbons J.G."/>
            <person name="Terashima K."/>
            <person name="Hibbett D.S."/>
            <person name="Grigoriev I.V."/>
        </authorList>
    </citation>
    <scope>NUCLEOTIDE SEQUENCE</scope>
    <source>
        <strain evidence="2">TFB9207</strain>
    </source>
</reference>
<protein>
    <submittedName>
        <fullName evidence="2">Uncharacterized protein</fullName>
    </submittedName>
</protein>
<accession>A0AA38P8K2</accession>
<dbReference type="Proteomes" id="UP001163846">
    <property type="component" value="Unassembled WGS sequence"/>
</dbReference>
<keyword evidence="1" id="KW-0732">Signal</keyword>
<evidence type="ECO:0000313" key="2">
    <source>
        <dbReference type="EMBL" id="KAJ3838309.1"/>
    </source>
</evidence>
<gene>
    <name evidence="2" type="ORF">F5878DRAFT_619937</name>
</gene>
<name>A0AA38P8K2_9AGAR</name>
<proteinExistence type="predicted"/>
<keyword evidence="3" id="KW-1185">Reference proteome</keyword>
<organism evidence="2 3">
    <name type="scientific">Lentinula raphanica</name>
    <dbReference type="NCBI Taxonomy" id="153919"/>
    <lineage>
        <taxon>Eukaryota</taxon>
        <taxon>Fungi</taxon>
        <taxon>Dikarya</taxon>
        <taxon>Basidiomycota</taxon>
        <taxon>Agaricomycotina</taxon>
        <taxon>Agaricomycetes</taxon>
        <taxon>Agaricomycetidae</taxon>
        <taxon>Agaricales</taxon>
        <taxon>Marasmiineae</taxon>
        <taxon>Omphalotaceae</taxon>
        <taxon>Lentinula</taxon>
    </lineage>
</organism>
<evidence type="ECO:0000256" key="1">
    <source>
        <dbReference type="SAM" id="SignalP"/>
    </source>
</evidence>
<evidence type="ECO:0000313" key="3">
    <source>
        <dbReference type="Proteomes" id="UP001163846"/>
    </source>
</evidence>